<dbReference type="SUPFAM" id="SSF81901">
    <property type="entry name" value="HCP-like"/>
    <property type="match status" value="1"/>
</dbReference>
<proteinExistence type="predicted"/>
<name>A0A518RD27_9SPHN</name>
<dbReference type="KEGG" id="ssua:FPZ54_04625"/>
<dbReference type="Proteomes" id="UP000318055">
    <property type="component" value="Chromosome"/>
</dbReference>
<gene>
    <name evidence="1" type="ORF">FPZ54_04625</name>
</gene>
<evidence type="ECO:0000313" key="1">
    <source>
        <dbReference type="EMBL" id="QDX25377.1"/>
    </source>
</evidence>
<keyword evidence="2" id="KW-1185">Reference proteome</keyword>
<reference evidence="1 2" key="1">
    <citation type="submission" date="2019-07" db="EMBL/GenBank/DDBJ databases">
        <title>Sphingomonas alkalisoli sp. nov., isolated from rhizosphere soil of Suaedae salsa.</title>
        <authorList>
            <person name="Zhang H."/>
            <person name="Xu L."/>
            <person name="Zhang J.-X."/>
            <person name="Sun J.-Q."/>
        </authorList>
    </citation>
    <scope>NUCLEOTIDE SEQUENCE [LARGE SCALE GENOMIC DNA]</scope>
    <source>
        <strain evidence="1 2">XS-10</strain>
    </source>
</reference>
<dbReference type="AlphaFoldDB" id="A0A518RD27"/>
<dbReference type="EMBL" id="CP042239">
    <property type="protein sequence ID" value="QDX25377.1"/>
    <property type="molecule type" value="Genomic_DNA"/>
</dbReference>
<evidence type="ECO:0000313" key="2">
    <source>
        <dbReference type="Proteomes" id="UP000318055"/>
    </source>
</evidence>
<dbReference type="Gene3D" id="1.25.40.10">
    <property type="entry name" value="Tetratricopeptide repeat domain"/>
    <property type="match status" value="1"/>
</dbReference>
<organism evidence="1 2">
    <name type="scientific">Sphingomonas suaedae</name>
    <dbReference type="NCBI Taxonomy" id="2599297"/>
    <lineage>
        <taxon>Bacteria</taxon>
        <taxon>Pseudomonadati</taxon>
        <taxon>Pseudomonadota</taxon>
        <taxon>Alphaproteobacteria</taxon>
        <taxon>Sphingomonadales</taxon>
        <taxon>Sphingomonadaceae</taxon>
        <taxon>Sphingomonas</taxon>
    </lineage>
</organism>
<dbReference type="InterPro" id="IPR011990">
    <property type="entry name" value="TPR-like_helical_dom_sf"/>
</dbReference>
<dbReference type="OrthoDB" id="9797030at2"/>
<accession>A0A518RD27</accession>
<sequence>MAAAGDDRRGQAANDMVEADPAKTAAMAHERCDALASHPKDPGRMAAAVSDEQVVPGRALPACEEAVKLNPESGRAHFQLGRLYQLAARYPEAFDSFTIAASYDYPIAFKYVGDAYLEGRGLPDEAPKEDAERYKLARNYYLKSADAGYAEGSAAVAEADELIRSATFDPSRFQNPQAIRAIYEGNFLRSDTAVLNAYYAKGLIEQMDNSDQFFMDAECKPLIYKISTTVVDVQVMLSYAQGLRSGEDALKALVSYAVSDYATDMGRRDAINLMNIHKCNSPITKRIVDNIILTSNSSS</sequence>
<protein>
    <submittedName>
        <fullName evidence="1">Sel1 repeat family protein</fullName>
    </submittedName>
</protein>